<keyword evidence="3" id="KW-1185">Reference proteome</keyword>
<feature type="region of interest" description="Disordered" evidence="1">
    <location>
        <begin position="261"/>
        <end position="287"/>
    </location>
</feature>
<reference evidence="2" key="1">
    <citation type="journal article" date="2020" name="Stud. Mycol.">
        <title>101 Dothideomycetes genomes: a test case for predicting lifestyles and emergence of pathogens.</title>
        <authorList>
            <person name="Haridas S."/>
            <person name="Albert R."/>
            <person name="Binder M."/>
            <person name="Bloem J."/>
            <person name="Labutti K."/>
            <person name="Salamov A."/>
            <person name="Andreopoulos B."/>
            <person name="Baker S."/>
            <person name="Barry K."/>
            <person name="Bills G."/>
            <person name="Bluhm B."/>
            <person name="Cannon C."/>
            <person name="Castanera R."/>
            <person name="Culley D."/>
            <person name="Daum C."/>
            <person name="Ezra D."/>
            <person name="Gonzalez J."/>
            <person name="Henrissat B."/>
            <person name="Kuo A."/>
            <person name="Liang C."/>
            <person name="Lipzen A."/>
            <person name="Lutzoni F."/>
            <person name="Magnuson J."/>
            <person name="Mondo S."/>
            <person name="Nolan M."/>
            <person name="Ohm R."/>
            <person name="Pangilinan J."/>
            <person name="Park H.-J."/>
            <person name="Ramirez L."/>
            <person name="Alfaro M."/>
            <person name="Sun H."/>
            <person name="Tritt A."/>
            <person name="Yoshinaga Y."/>
            <person name="Zwiers L.-H."/>
            <person name="Turgeon B."/>
            <person name="Goodwin S."/>
            <person name="Spatafora J."/>
            <person name="Crous P."/>
            <person name="Grigoriev I."/>
        </authorList>
    </citation>
    <scope>NUCLEOTIDE SEQUENCE</scope>
    <source>
        <strain evidence="2">CBS 121739</strain>
    </source>
</reference>
<protein>
    <submittedName>
        <fullName evidence="2">Uncharacterized protein</fullName>
    </submittedName>
</protein>
<feature type="compositionally biased region" description="Polar residues" evidence="1">
    <location>
        <begin position="261"/>
        <end position="277"/>
    </location>
</feature>
<sequence>MRHLSAVIIPDTPAESFACQNTAVYRKSRDPAYLGSPSQPQPVLHNIPKPLTDLLRRRMKNTRKNTSSRYEPLLESLNNLFNLRQILGTFNEMDNSFGEQQPEAFWYNSNNDDPSNTMNINDENNRHISPPQGQVPTAAADVTSFDMEDDFDYSQWMNFDDYDNVDTGGVPLAGHSSPRQDLADHGMIDLDGMSFTGMDPVLETGARSTSQNTPGDIGYIDYDREQPGIDEFQLPDYNIQSAPSSSTLPPAVPDVNKSLETADQTVPQPNSTQNVRNKATAGGQKSLKPMSKEAMLSLLESDEAAKRTAERRRIAALNVQNPAPLPHGRGNTTAQSQSHTAFGIPNPALQRPFAGHESLGGMPLQTEQQYMPFPSNRQTFQGPNQPAHTVVGTQRMPTANFGQQATANLQLLPENILQIQQAMGAIPTPDMPPRHNIAEEWMQFTVRRNHEIEIGNVLIRQIKCLHRIQSRRPNESSYAEIESLLSGAPGPDGRPQDILREEQQDFSFFDKYDSVSTQITNLLEKLESAHPLNAHETEQWINVYKHYHDRLSMFLNAIRLNHKRRLLLQHVRADTRARLGNLLAARGQAQQQQQQMQPFPFPDPTSFGYLPGNNQDLPSQRFPNPASQMGPTQVSPPARSGAPAPFPSRGSHRRRSSTGVPTERSVRSRLFGLEPGERVQRGRGIVPPVEEQLRNHRARVARWRRSRGGSTAEE</sequence>
<dbReference type="GeneID" id="54488205"/>
<dbReference type="EMBL" id="ML996574">
    <property type="protein sequence ID" value="KAF2757212.1"/>
    <property type="molecule type" value="Genomic_DNA"/>
</dbReference>
<evidence type="ECO:0000256" key="1">
    <source>
        <dbReference type="SAM" id="MobiDB-lite"/>
    </source>
</evidence>
<dbReference type="AlphaFoldDB" id="A0A6A6W2Y0"/>
<feature type="compositionally biased region" description="Polar residues" evidence="1">
    <location>
        <begin position="612"/>
        <end position="635"/>
    </location>
</feature>
<feature type="region of interest" description="Disordered" evidence="1">
    <location>
        <begin position="588"/>
        <end position="687"/>
    </location>
</feature>
<gene>
    <name evidence="2" type="ORF">EJ05DRAFT_501744</name>
</gene>
<name>A0A6A6W2Y0_9PEZI</name>
<evidence type="ECO:0000313" key="2">
    <source>
        <dbReference type="EMBL" id="KAF2757212.1"/>
    </source>
</evidence>
<proteinExistence type="predicted"/>
<dbReference type="RefSeq" id="XP_033599663.1">
    <property type="nucleotide sequence ID" value="XM_033747151.1"/>
</dbReference>
<feature type="compositionally biased region" description="Low complexity" evidence="1">
    <location>
        <begin position="588"/>
        <end position="597"/>
    </location>
</feature>
<evidence type="ECO:0000313" key="3">
    <source>
        <dbReference type="Proteomes" id="UP000799437"/>
    </source>
</evidence>
<feature type="region of interest" description="Disordered" evidence="1">
    <location>
        <begin position="199"/>
        <end position="223"/>
    </location>
</feature>
<dbReference type="Proteomes" id="UP000799437">
    <property type="component" value="Unassembled WGS sequence"/>
</dbReference>
<organism evidence="2 3">
    <name type="scientific">Pseudovirgaria hyperparasitica</name>
    <dbReference type="NCBI Taxonomy" id="470096"/>
    <lineage>
        <taxon>Eukaryota</taxon>
        <taxon>Fungi</taxon>
        <taxon>Dikarya</taxon>
        <taxon>Ascomycota</taxon>
        <taxon>Pezizomycotina</taxon>
        <taxon>Dothideomycetes</taxon>
        <taxon>Dothideomycetes incertae sedis</taxon>
        <taxon>Acrospermales</taxon>
        <taxon>Acrospermaceae</taxon>
        <taxon>Pseudovirgaria</taxon>
    </lineage>
</organism>
<accession>A0A6A6W2Y0</accession>